<feature type="domain" description="N-acetyltransferase" evidence="1">
    <location>
        <begin position="13"/>
        <end position="144"/>
    </location>
</feature>
<dbReference type="InterPro" id="IPR000182">
    <property type="entry name" value="GNAT_dom"/>
</dbReference>
<accession>A0A0A6RHS5</accession>
<evidence type="ECO:0000313" key="3">
    <source>
        <dbReference type="Proteomes" id="UP000076962"/>
    </source>
</evidence>
<organism evidence="2 3">
    <name type="scientific">Candidatus Thiomargarita nelsonii</name>
    <dbReference type="NCBI Taxonomy" id="1003181"/>
    <lineage>
        <taxon>Bacteria</taxon>
        <taxon>Pseudomonadati</taxon>
        <taxon>Pseudomonadota</taxon>
        <taxon>Gammaproteobacteria</taxon>
        <taxon>Thiotrichales</taxon>
        <taxon>Thiotrichaceae</taxon>
        <taxon>Thiomargarita</taxon>
    </lineage>
</organism>
<evidence type="ECO:0000259" key="1">
    <source>
        <dbReference type="Pfam" id="PF13302"/>
    </source>
</evidence>
<comment type="caution">
    <text evidence="2">The sequence shown here is derived from an EMBL/GenBank/DDBJ whole genome shotgun (WGS) entry which is preliminary data.</text>
</comment>
<sequence>MKHDIHIEGFAFRLRPIALSDAKFIVELRSDSTLTKYLHPISPLVKDQEAYLENYFTREGDYYFVIERVINNNPEGLIALYDIDANKKCGYFGRWILKRGSQAALESALLLYRIAFDYLNLDMVYCRVIIDNEQVISFHESCGLVKHGVLPDHFTLDGITYHAIELRLERGLWPKIESNLSSKALMFSRILNR</sequence>
<evidence type="ECO:0000313" key="2">
    <source>
        <dbReference type="EMBL" id="OAD20116.1"/>
    </source>
</evidence>
<dbReference type="PANTHER" id="PTHR43415">
    <property type="entry name" value="SPERMIDINE N(1)-ACETYLTRANSFERASE"/>
    <property type="match status" value="1"/>
</dbReference>
<dbReference type="AlphaFoldDB" id="A0A0A6RHS5"/>
<reference evidence="2 3" key="1">
    <citation type="submission" date="2016-05" db="EMBL/GenBank/DDBJ databases">
        <title>Single-cell genome of chain-forming Candidatus Thiomargarita nelsonii and comparison to other large sulfur-oxidizing bacteria.</title>
        <authorList>
            <person name="Winkel M."/>
            <person name="Salman V."/>
            <person name="Woyke T."/>
            <person name="Schulz-Vogt H."/>
            <person name="Richter M."/>
            <person name="Flood B."/>
            <person name="Bailey J."/>
            <person name="Amann R."/>
            <person name="Mussmann M."/>
        </authorList>
    </citation>
    <scope>NUCLEOTIDE SEQUENCE [LARGE SCALE GENOMIC DNA]</scope>
    <source>
        <strain evidence="2 3">THI036</strain>
    </source>
</reference>
<dbReference type="Proteomes" id="UP000076962">
    <property type="component" value="Unassembled WGS sequence"/>
</dbReference>
<dbReference type="Pfam" id="PF13302">
    <property type="entry name" value="Acetyltransf_3"/>
    <property type="match status" value="1"/>
</dbReference>
<protein>
    <submittedName>
        <fullName evidence="2">Butyryltransferase</fullName>
    </submittedName>
</protein>
<dbReference type="SUPFAM" id="SSF55729">
    <property type="entry name" value="Acyl-CoA N-acyltransferases (Nat)"/>
    <property type="match status" value="1"/>
</dbReference>
<dbReference type="InterPro" id="IPR016181">
    <property type="entry name" value="Acyl_CoA_acyltransferase"/>
</dbReference>
<dbReference type="PANTHER" id="PTHR43415:SF3">
    <property type="entry name" value="GNAT-FAMILY ACETYLTRANSFERASE"/>
    <property type="match status" value="1"/>
</dbReference>
<dbReference type="EMBL" id="LUTY01002545">
    <property type="protein sequence ID" value="OAD20116.1"/>
    <property type="molecule type" value="Genomic_DNA"/>
</dbReference>
<proteinExistence type="predicted"/>
<dbReference type="GO" id="GO:0016747">
    <property type="term" value="F:acyltransferase activity, transferring groups other than amino-acyl groups"/>
    <property type="evidence" value="ECO:0007669"/>
    <property type="project" value="InterPro"/>
</dbReference>
<keyword evidence="3" id="KW-1185">Reference proteome</keyword>
<gene>
    <name evidence="2" type="ORF">THIOM_004204</name>
</gene>
<keyword evidence="2" id="KW-0808">Transferase</keyword>
<dbReference type="Gene3D" id="3.40.630.30">
    <property type="match status" value="1"/>
</dbReference>
<name>A0A0A6RHS5_9GAMM</name>